<gene>
    <name evidence="1" type="ORF">BDQ12DRAFT_726318</name>
</gene>
<dbReference type="STRING" id="68775.A0A5C3LQ55"/>
<proteinExistence type="predicted"/>
<reference evidence="1 2" key="1">
    <citation type="journal article" date="2019" name="Nat. Ecol. Evol.">
        <title>Megaphylogeny resolves global patterns of mushroom evolution.</title>
        <authorList>
            <person name="Varga T."/>
            <person name="Krizsan K."/>
            <person name="Foldi C."/>
            <person name="Dima B."/>
            <person name="Sanchez-Garcia M."/>
            <person name="Sanchez-Ramirez S."/>
            <person name="Szollosi G.J."/>
            <person name="Szarkandi J.G."/>
            <person name="Papp V."/>
            <person name="Albert L."/>
            <person name="Andreopoulos W."/>
            <person name="Angelini C."/>
            <person name="Antonin V."/>
            <person name="Barry K.W."/>
            <person name="Bougher N.L."/>
            <person name="Buchanan P."/>
            <person name="Buyck B."/>
            <person name="Bense V."/>
            <person name="Catcheside P."/>
            <person name="Chovatia M."/>
            <person name="Cooper J."/>
            <person name="Damon W."/>
            <person name="Desjardin D."/>
            <person name="Finy P."/>
            <person name="Geml J."/>
            <person name="Haridas S."/>
            <person name="Hughes K."/>
            <person name="Justo A."/>
            <person name="Karasinski D."/>
            <person name="Kautmanova I."/>
            <person name="Kiss B."/>
            <person name="Kocsube S."/>
            <person name="Kotiranta H."/>
            <person name="LaButti K.M."/>
            <person name="Lechner B.E."/>
            <person name="Liimatainen K."/>
            <person name="Lipzen A."/>
            <person name="Lukacs Z."/>
            <person name="Mihaltcheva S."/>
            <person name="Morgado L.N."/>
            <person name="Niskanen T."/>
            <person name="Noordeloos M.E."/>
            <person name="Ohm R.A."/>
            <person name="Ortiz-Santana B."/>
            <person name="Ovrebo C."/>
            <person name="Racz N."/>
            <person name="Riley R."/>
            <person name="Savchenko A."/>
            <person name="Shiryaev A."/>
            <person name="Soop K."/>
            <person name="Spirin V."/>
            <person name="Szebenyi C."/>
            <person name="Tomsovsky M."/>
            <person name="Tulloss R.E."/>
            <person name="Uehling J."/>
            <person name="Grigoriev I.V."/>
            <person name="Vagvolgyi C."/>
            <person name="Papp T."/>
            <person name="Martin F.M."/>
            <person name="Miettinen O."/>
            <person name="Hibbett D.S."/>
            <person name="Nagy L.G."/>
        </authorList>
    </citation>
    <scope>NUCLEOTIDE SEQUENCE [LARGE SCALE GENOMIC DNA]</scope>
    <source>
        <strain evidence="1 2">CBS 166.37</strain>
    </source>
</reference>
<dbReference type="Gene3D" id="1.20.1280.50">
    <property type="match status" value="1"/>
</dbReference>
<accession>A0A5C3LQ55</accession>
<dbReference type="SUPFAM" id="SSF52047">
    <property type="entry name" value="RNI-like"/>
    <property type="match status" value="1"/>
</dbReference>
<dbReference type="Proteomes" id="UP000308652">
    <property type="component" value="Unassembled WGS sequence"/>
</dbReference>
<evidence type="ECO:0008006" key="3">
    <source>
        <dbReference type="Google" id="ProtNLM"/>
    </source>
</evidence>
<keyword evidence="2" id="KW-1185">Reference proteome</keyword>
<evidence type="ECO:0000313" key="2">
    <source>
        <dbReference type="Proteomes" id="UP000308652"/>
    </source>
</evidence>
<dbReference type="AlphaFoldDB" id="A0A5C3LQ55"/>
<dbReference type="Gene3D" id="3.80.10.10">
    <property type="entry name" value="Ribonuclease Inhibitor"/>
    <property type="match status" value="1"/>
</dbReference>
<name>A0A5C3LQ55_9AGAR</name>
<evidence type="ECO:0000313" key="1">
    <source>
        <dbReference type="EMBL" id="TFK35010.1"/>
    </source>
</evidence>
<protein>
    <recommendedName>
        <fullName evidence="3">F-box domain-containing protein</fullName>
    </recommendedName>
</protein>
<dbReference type="EMBL" id="ML213625">
    <property type="protein sequence ID" value="TFK35010.1"/>
    <property type="molecule type" value="Genomic_DNA"/>
</dbReference>
<dbReference type="OrthoDB" id="3251489at2759"/>
<sequence length="559" mass="63205">MILSTARTPPRRAPLNQANGADLNRALRTHKSKNFGANGPSYPPSNFIVFVPYNMPVYMPIDPYTVRAPLRTPSRTTSVSRSRRVQLDATPVPLSPLEKRFAQAQTYFDNEDTPKRALTFDRLPVELQVEIFTHCLTPLPTFNINEAPLTVSQVCSPWRSLVLFTPKLWSSFQIEVQGTGLPVSVRDLHVITTMKLWLERSRNYPLSVRVVHTPVGRLPDTRSAQLLALLIPHARRWKYVEFVVPRPTMLALQDSMPDGFPALRSLTLQMKGLWHPTSPVDIRSFSIPWPQLTSLNLQLDSDQLLGLDECLDILSEASNLTHCTMNAECTFTSSGRRPEKVVLLNLERFHLRLQGGHSLGISDSPESQLVAFLDTLSFYKLHSLRLDWLVQSNEGAQNWLGVHQSFVSFLNRQSASLETLRMSYLPIGEQALIDCVVQLPLLMKLDLRFSLGDNESDPITDAFLKALTLPLCSGTMSDRVLVPLLESVYLQSHGSAFETGTLLDMIRSRWKLDNGHVTTQKLRKFHLRSMRPASDEIQGWKTNCHEAGLDFVYDTVMLR</sequence>
<organism evidence="1 2">
    <name type="scientific">Crucibulum laeve</name>
    <dbReference type="NCBI Taxonomy" id="68775"/>
    <lineage>
        <taxon>Eukaryota</taxon>
        <taxon>Fungi</taxon>
        <taxon>Dikarya</taxon>
        <taxon>Basidiomycota</taxon>
        <taxon>Agaricomycotina</taxon>
        <taxon>Agaricomycetes</taxon>
        <taxon>Agaricomycetidae</taxon>
        <taxon>Agaricales</taxon>
        <taxon>Agaricineae</taxon>
        <taxon>Nidulariaceae</taxon>
        <taxon>Crucibulum</taxon>
    </lineage>
</organism>
<dbReference type="InterPro" id="IPR032675">
    <property type="entry name" value="LRR_dom_sf"/>
</dbReference>